<name>A0A2Z2P4T8_9GAMM</name>
<protein>
    <submittedName>
        <fullName evidence="1">Uncharacterized protein</fullName>
    </submittedName>
</protein>
<sequence>MAVHPRYADNMPCGQGTTTNKDVTRTIQVNKEVQLMMSCSFDDHVNLRGQWMAQPGQRMAGFLVVEHPMLPQCPVRRPFTPSQTYRLALLPWQVLETPASHRIAVMSVIQRPFKASFNDADITQAITSQSLCGIQRTVAAPANKENR</sequence>
<proteinExistence type="predicted"/>
<evidence type="ECO:0000313" key="2">
    <source>
        <dbReference type="Proteomes" id="UP000250079"/>
    </source>
</evidence>
<organism evidence="1 2">
    <name type="scientific">Granulosicoccus antarcticus IMCC3135</name>
    <dbReference type="NCBI Taxonomy" id="1192854"/>
    <lineage>
        <taxon>Bacteria</taxon>
        <taxon>Pseudomonadati</taxon>
        <taxon>Pseudomonadota</taxon>
        <taxon>Gammaproteobacteria</taxon>
        <taxon>Chromatiales</taxon>
        <taxon>Granulosicoccaceae</taxon>
        <taxon>Granulosicoccus</taxon>
    </lineage>
</organism>
<dbReference type="EMBL" id="CP018632">
    <property type="protein sequence ID" value="ASJ76480.1"/>
    <property type="molecule type" value="Genomic_DNA"/>
</dbReference>
<dbReference type="Proteomes" id="UP000250079">
    <property type="component" value="Chromosome"/>
</dbReference>
<accession>A0A2Z2P4T8</accession>
<keyword evidence="2" id="KW-1185">Reference proteome</keyword>
<evidence type="ECO:0000313" key="1">
    <source>
        <dbReference type="EMBL" id="ASJ76480.1"/>
    </source>
</evidence>
<dbReference type="AlphaFoldDB" id="A0A2Z2P4T8"/>
<dbReference type="KEGG" id="gai:IMCC3135_32170"/>
<reference evidence="1 2" key="1">
    <citation type="submission" date="2016-12" db="EMBL/GenBank/DDBJ databases">
        <authorList>
            <person name="Song W.-J."/>
            <person name="Kurnit D.M."/>
        </authorList>
    </citation>
    <scope>NUCLEOTIDE SEQUENCE [LARGE SCALE GENOMIC DNA]</scope>
    <source>
        <strain evidence="1 2">IMCC3135</strain>
    </source>
</reference>
<gene>
    <name evidence="1" type="ORF">IMCC3135_32170</name>
</gene>